<dbReference type="Proteomes" id="UP000298805">
    <property type="component" value="Chromosome"/>
</dbReference>
<sequence>MNNFNNDVLEFRNLYKELKEKYDKEKYIYFLGLYEDLVLNFWVNDIKSLDENTKLFWKFFRFDKRKRY</sequence>
<evidence type="ECO:0000313" key="2">
    <source>
        <dbReference type="Proteomes" id="UP000298805"/>
    </source>
</evidence>
<protein>
    <submittedName>
        <fullName evidence="1">Uncharacterized protein</fullName>
    </submittedName>
</protein>
<dbReference type="EMBL" id="CP027432">
    <property type="protein sequence ID" value="QDD68094.1"/>
    <property type="molecule type" value="Genomic_DNA"/>
</dbReference>
<proteinExistence type="predicted"/>
<gene>
    <name evidence="1" type="ORF">C6V80_09605</name>
</gene>
<evidence type="ECO:0000313" key="1">
    <source>
        <dbReference type="EMBL" id="QDD68094.1"/>
    </source>
</evidence>
<keyword evidence="2" id="KW-1185">Reference proteome</keyword>
<reference evidence="1" key="1">
    <citation type="submission" date="2019-06" db="EMBL/GenBank/DDBJ databases">
        <title>A comparative analysis of the Nautiliaceae.</title>
        <authorList>
            <person name="Grosche A."/>
            <person name="Smedile F."/>
            <person name="Vetriani C."/>
        </authorList>
    </citation>
    <scope>NUCLEOTIDE SEQUENCE</scope>
    <source>
        <strain evidence="1">TB6</strain>
    </source>
</reference>
<dbReference type="RefSeq" id="WP_139932238.1">
    <property type="nucleotide sequence ID" value="NZ_CP027432.2"/>
</dbReference>
<name>A0ABX5VVA9_9BACT</name>
<accession>A0ABX5VVA9</accession>
<organism evidence="1 2">
    <name type="scientific">Caminibacter pacificus</name>
    <dbReference type="NCBI Taxonomy" id="1424653"/>
    <lineage>
        <taxon>Bacteria</taxon>
        <taxon>Pseudomonadati</taxon>
        <taxon>Campylobacterota</taxon>
        <taxon>Epsilonproteobacteria</taxon>
        <taxon>Nautiliales</taxon>
        <taxon>Nautiliaceae</taxon>
        <taxon>Caminibacter</taxon>
    </lineage>
</organism>